<gene>
    <name evidence="3" type="ORF">SAMN02745136_04226</name>
</gene>
<feature type="domain" description="YcxB-like C-terminal" evidence="2">
    <location>
        <begin position="97"/>
        <end position="157"/>
    </location>
</feature>
<dbReference type="InterPro" id="IPR025588">
    <property type="entry name" value="YcxB-like_C"/>
</dbReference>
<accession>A0A1M6YAJ7</accession>
<dbReference type="RefSeq" id="WP_073278925.1">
    <property type="nucleotide sequence ID" value="NZ_FRAC01000024.1"/>
</dbReference>
<keyword evidence="1" id="KW-1133">Transmembrane helix</keyword>
<evidence type="ECO:0000259" key="2">
    <source>
        <dbReference type="Pfam" id="PF14317"/>
    </source>
</evidence>
<feature type="transmembrane region" description="Helical" evidence="1">
    <location>
        <begin position="59"/>
        <end position="78"/>
    </location>
</feature>
<dbReference type="STRING" id="1121322.SAMN02745136_04226"/>
<feature type="transmembrane region" description="Helical" evidence="1">
    <location>
        <begin position="35"/>
        <end position="53"/>
    </location>
</feature>
<evidence type="ECO:0000313" key="3">
    <source>
        <dbReference type="EMBL" id="SHL15290.1"/>
    </source>
</evidence>
<proteinExistence type="predicted"/>
<dbReference type="AlphaFoldDB" id="A0A1M6YAJ7"/>
<organism evidence="3 4">
    <name type="scientific">Anaerocolumna jejuensis DSM 15929</name>
    <dbReference type="NCBI Taxonomy" id="1121322"/>
    <lineage>
        <taxon>Bacteria</taxon>
        <taxon>Bacillati</taxon>
        <taxon>Bacillota</taxon>
        <taxon>Clostridia</taxon>
        <taxon>Lachnospirales</taxon>
        <taxon>Lachnospiraceae</taxon>
        <taxon>Anaerocolumna</taxon>
    </lineage>
</organism>
<dbReference type="EMBL" id="FRAC01000024">
    <property type="protein sequence ID" value="SHL15290.1"/>
    <property type="molecule type" value="Genomic_DNA"/>
</dbReference>
<evidence type="ECO:0000313" key="4">
    <source>
        <dbReference type="Proteomes" id="UP000184386"/>
    </source>
</evidence>
<keyword evidence="4" id="KW-1185">Reference proteome</keyword>
<keyword evidence="1" id="KW-0472">Membrane</keyword>
<name>A0A1M6YAJ7_9FIRM</name>
<dbReference type="Proteomes" id="UP000184386">
    <property type="component" value="Unassembled WGS sequence"/>
</dbReference>
<keyword evidence="1" id="KW-0812">Transmembrane</keyword>
<dbReference type="OrthoDB" id="1860231at2"/>
<sequence length="169" mass="20109">MKTLQLVFKYTQSEYVKAERQYLILNKTIRKYDPILATLFLLFSISCIFLSSFSVFSIIILGIVLIATAIGSYLYFLMPVFKFKYTEKYHEEYIMVFSKDSIKWITPSIESELKWDIYSELWESNDFYYLIQVPRMYTLIPKRAFAAQKDKQTFEEIALSSLKSIKRIE</sequence>
<evidence type="ECO:0000256" key="1">
    <source>
        <dbReference type="SAM" id="Phobius"/>
    </source>
</evidence>
<dbReference type="Pfam" id="PF14317">
    <property type="entry name" value="YcxB"/>
    <property type="match status" value="1"/>
</dbReference>
<reference evidence="3 4" key="1">
    <citation type="submission" date="2016-11" db="EMBL/GenBank/DDBJ databases">
        <authorList>
            <person name="Jaros S."/>
            <person name="Januszkiewicz K."/>
            <person name="Wedrychowicz H."/>
        </authorList>
    </citation>
    <scope>NUCLEOTIDE SEQUENCE [LARGE SCALE GENOMIC DNA]</scope>
    <source>
        <strain evidence="3 4">DSM 15929</strain>
    </source>
</reference>
<protein>
    <submittedName>
        <fullName evidence="3">YcxB-like protein</fullName>
    </submittedName>
</protein>